<organism evidence="2 3">
    <name type="scientific">Catenovulum sediminis</name>
    <dbReference type="NCBI Taxonomy" id="1740262"/>
    <lineage>
        <taxon>Bacteria</taxon>
        <taxon>Pseudomonadati</taxon>
        <taxon>Pseudomonadota</taxon>
        <taxon>Gammaproteobacteria</taxon>
        <taxon>Alteromonadales</taxon>
        <taxon>Alteromonadaceae</taxon>
        <taxon>Catenovulum</taxon>
    </lineage>
</organism>
<keyword evidence="1" id="KW-0732">Signal</keyword>
<protein>
    <submittedName>
        <fullName evidence="2">DUF481 domain-containing protein</fullName>
    </submittedName>
</protein>
<sequence length="246" mass="26890">MSTFKLTSLACLICASLTAHAKAPLEGEVELGVITTSGNTETTSLKGKVGITHDLENWKNQYQLDALYKKDEVEVNGTKVSQTTAQKVFVSGQGDYKLNAENAALFVYASYEDDKFSGFEYQSTVAVGYSDQLFSNEHSFLNYNIGPGYTFSKLEEGDKEESAVLRLAATYQYKLSDNAKFSQKLSTEAALESGQNTRSKSETAVSANLMGNLSMKAAYTITHNSDVKVGKEKTDTTTSITVVYLF</sequence>
<name>A0ABV1RD96_9ALTE</name>
<dbReference type="EMBL" id="JBELOE010000076">
    <property type="protein sequence ID" value="MER2490885.1"/>
    <property type="molecule type" value="Genomic_DNA"/>
</dbReference>
<evidence type="ECO:0000256" key="1">
    <source>
        <dbReference type="SAM" id="SignalP"/>
    </source>
</evidence>
<evidence type="ECO:0000313" key="3">
    <source>
        <dbReference type="Proteomes" id="UP001467690"/>
    </source>
</evidence>
<feature type="signal peptide" evidence="1">
    <location>
        <begin position="1"/>
        <end position="21"/>
    </location>
</feature>
<dbReference type="Pfam" id="PF04338">
    <property type="entry name" value="DUF481"/>
    <property type="match status" value="1"/>
</dbReference>
<dbReference type="Proteomes" id="UP001467690">
    <property type="component" value="Unassembled WGS sequence"/>
</dbReference>
<accession>A0ABV1RD96</accession>
<evidence type="ECO:0000313" key="2">
    <source>
        <dbReference type="EMBL" id="MER2490885.1"/>
    </source>
</evidence>
<feature type="chain" id="PRO_5046239059" evidence="1">
    <location>
        <begin position="22"/>
        <end position="246"/>
    </location>
</feature>
<reference evidence="2 3" key="1">
    <citation type="submission" date="2024-06" db="EMBL/GenBank/DDBJ databases">
        <authorList>
            <person name="Chen R.Y."/>
        </authorList>
    </citation>
    <scope>NUCLEOTIDE SEQUENCE [LARGE SCALE GENOMIC DNA]</scope>
    <source>
        <strain evidence="2 3">D2</strain>
    </source>
</reference>
<dbReference type="InterPro" id="IPR007433">
    <property type="entry name" value="DUF481"/>
</dbReference>
<gene>
    <name evidence="2" type="ORF">ABS311_03185</name>
</gene>
<proteinExistence type="predicted"/>
<dbReference type="RefSeq" id="WP_350400688.1">
    <property type="nucleotide sequence ID" value="NZ_JBELOE010000076.1"/>
</dbReference>
<keyword evidence="3" id="KW-1185">Reference proteome</keyword>
<comment type="caution">
    <text evidence="2">The sequence shown here is derived from an EMBL/GenBank/DDBJ whole genome shotgun (WGS) entry which is preliminary data.</text>
</comment>